<evidence type="ECO:0000256" key="6">
    <source>
        <dbReference type="SAM" id="MobiDB-lite"/>
    </source>
</evidence>
<feature type="compositionally biased region" description="Polar residues" evidence="6">
    <location>
        <begin position="483"/>
        <end position="494"/>
    </location>
</feature>
<proteinExistence type="predicted"/>
<dbReference type="CDD" id="cd20901">
    <property type="entry name" value="CC_AF10"/>
    <property type="match status" value="1"/>
</dbReference>
<dbReference type="InterPro" id="IPR050701">
    <property type="entry name" value="Histone_Mod_Regulator"/>
</dbReference>
<evidence type="ECO:0000256" key="1">
    <source>
        <dbReference type="ARBA" id="ARBA00022723"/>
    </source>
</evidence>
<dbReference type="Gene3D" id="3.30.40.10">
    <property type="entry name" value="Zinc/RING finger domain, C3HC4 (zinc finger)"/>
    <property type="match status" value="2"/>
</dbReference>
<feature type="coiled-coil region" evidence="5">
    <location>
        <begin position="561"/>
        <end position="595"/>
    </location>
</feature>
<keyword evidence="1" id="KW-0479">Metal-binding</keyword>
<feature type="domain" description="PHD-type" evidence="8">
    <location>
        <begin position="70"/>
        <end position="186"/>
    </location>
</feature>
<evidence type="ECO:0000256" key="2">
    <source>
        <dbReference type="ARBA" id="ARBA00022771"/>
    </source>
</evidence>
<evidence type="ECO:0000256" key="5">
    <source>
        <dbReference type="SAM" id="Coils"/>
    </source>
</evidence>
<feature type="region of interest" description="Disordered" evidence="6">
    <location>
        <begin position="812"/>
        <end position="836"/>
    </location>
</feature>
<dbReference type="GO" id="GO:0005634">
    <property type="term" value="C:nucleus"/>
    <property type="evidence" value="ECO:0007669"/>
    <property type="project" value="TreeGrafter"/>
</dbReference>
<keyword evidence="5" id="KW-0175">Coiled coil</keyword>
<dbReference type="Pfam" id="PF13831">
    <property type="entry name" value="PHD_2"/>
    <property type="match status" value="1"/>
</dbReference>
<dbReference type="Proteomes" id="UP000515156">
    <property type="component" value="Chromosome 7"/>
</dbReference>
<gene>
    <name evidence="10" type="primary">LOC115474051</name>
</gene>
<keyword evidence="9" id="KW-1185">Reference proteome</keyword>
<dbReference type="InterPro" id="IPR049773">
    <property type="entry name" value="AF10-like_CC"/>
</dbReference>
<dbReference type="OrthoDB" id="20839at2759"/>
<feature type="domain" description="PHD-type" evidence="7">
    <location>
        <begin position="12"/>
        <end position="65"/>
    </location>
</feature>
<dbReference type="InParanoid" id="A0A6P7YCJ3"/>
<dbReference type="GO" id="GO:0006357">
    <property type="term" value="P:regulation of transcription by RNA polymerase II"/>
    <property type="evidence" value="ECO:0007669"/>
    <property type="project" value="TreeGrafter"/>
</dbReference>
<feature type="compositionally biased region" description="Basic and acidic residues" evidence="6">
    <location>
        <begin position="277"/>
        <end position="294"/>
    </location>
</feature>
<feature type="region of interest" description="Disordered" evidence="6">
    <location>
        <begin position="192"/>
        <end position="421"/>
    </location>
</feature>
<name>A0A6P7YCJ3_9AMPH</name>
<dbReference type="GO" id="GO:0031491">
    <property type="term" value="F:nucleosome binding"/>
    <property type="evidence" value="ECO:0007669"/>
    <property type="project" value="TreeGrafter"/>
</dbReference>
<keyword evidence="2 4" id="KW-0863">Zinc-finger</keyword>
<reference evidence="10" key="1">
    <citation type="submission" date="2025-08" db="UniProtKB">
        <authorList>
            <consortium name="RefSeq"/>
        </authorList>
    </citation>
    <scope>IDENTIFICATION</scope>
</reference>
<evidence type="ECO:0000256" key="3">
    <source>
        <dbReference type="ARBA" id="ARBA00022833"/>
    </source>
</evidence>
<feature type="compositionally biased region" description="Low complexity" evidence="6">
    <location>
        <begin position="636"/>
        <end position="652"/>
    </location>
</feature>
<dbReference type="GeneID" id="115474051"/>
<dbReference type="RefSeq" id="XP_030065207.1">
    <property type="nucleotide sequence ID" value="XM_030209347.1"/>
</dbReference>
<dbReference type="SMART" id="SM00249">
    <property type="entry name" value="PHD"/>
    <property type="match status" value="2"/>
</dbReference>
<organism evidence="9 10">
    <name type="scientific">Microcaecilia unicolor</name>
    <dbReference type="NCBI Taxonomy" id="1415580"/>
    <lineage>
        <taxon>Eukaryota</taxon>
        <taxon>Metazoa</taxon>
        <taxon>Chordata</taxon>
        <taxon>Craniata</taxon>
        <taxon>Vertebrata</taxon>
        <taxon>Euteleostomi</taxon>
        <taxon>Amphibia</taxon>
        <taxon>Gymnophiona</taxon>
        <taxon>Siphonopidae</taxon>
        <taxon>Microcaecilia</taxon>
    </lineage>
</organism>
<sequence>MEETGVELVVPSGRCCICSDERSWVENLLVFCDGGPGCDIAVHQGCYGIIKVPKGPWYCRKCETLEKSAIVSCELCPLTDGAFKRTDNGGWAHVVCALYIPEVCFASAITMEPILLGAVPRERYNKVCYICVEEGRNGKGACMTCNTSRCSKTFHATCAQVAGLLCEMVGSGKQELQYHGYCMNHFKKRELSTDDGKKNTSAVVNRDKNRKKAADRQQRSKDKCPALGCSSCSSSTKGSENSIKQFVSPGSLKKTMQTANKKEISKGKSAGSKGKKKDAELHAGQRGQDCEGKSFKAGTKSKRVLPSNSEEDTVIRKKPKTSKPKNLNQERPKPTKNKKKPTCGHLVSSVSTTPTSAKGASLQKCPAVQKPGSSQNVGKKKLKVQKSSVRVPASKSSKNKHKGSLKVLPSAAMEEKKSGNGSLDCTSLQNYPPMLMPALPNITENAGLQKCPSVDRDGSVQSMVLSSLGSAENANRDGGCSMVQGSELQSSPASENDLAIGADHPQSQRSNDGNAPMCLGLPGKHPSTTLLGEPSSMEQLLERQWNEGHELLLQQGNFDHVLGALKALHQLQVESQRLEEQVRNLTREKEHLLLIKSQLSFSFLMPTANSTLASLAPNAGFRSPCAESCLPHQKTPSLPVQQSSSRRQSSEPPSAFATFCCPSVANARKNSALPVFNHSSHQLAMNDILKALNGVSLTTDTVLPEPLLPFTSGVMPANGRHKERPSSPQKIFSLSAPSAMPHPVTSTPSFSQSAALSHLPPSVLPVALPSKLSSTLPATVPSLVSAGDGELLPSTLPSVLSSLLSTPVPCLLPSDSQTNSPSLPPSADSQSLLSAS</sequence>
<dbReference type="PROSITE" id="PS50016">
    <property type="entry name" value="ZF_PHD_2"/>
    <property type="match status" value="1"/>
</dbReference>
<dbReference type="GO" id="GO:0008270">
    <property type="term" value="F:zinc ion binding"/>
    <property type="evidence" value="ECO:0007669"/>
    <property type="project" value="UniProtKB-KW"/>
</dbReference>
<dbReference type="PANTHER" id="PTHR13793">
    <property type="entry name" value="PHD FINGER PROTEINS"/>
    <property type="match status" value="1"/>
</dbReference>
<keyword evidence="3" id="KW-0862">Zinc</keyword>
<dbReference type="Pfam" id="PF13832">
    <property type="entry name" value="zf-HC5HC2H_2"/>
    <property type="match status" value="1"/>
</dbReference>
<evidence type="ECO:0000256" key="4">
    <source>
        <dbReference type="PROSITE-ProRule" id="PRU00146"/>
    </source>
</evidence>
<feature type="compositionally biased region" description="Polar residues" evidence="6">
    <location>
        <begin position="236"/>
        <end position="245"/>
    </location>
</feature>
<protein>
    <submittedName>
        <fullName evidence="10">Protein AF-10-like</fullName>
    </submittedName>
</protein>
<dbReference type="GO" id="GO:0042393">
    <property type="term" value="F:histone binding"/>
    <property type="evidence" value="ECO:0007669"/>
    <property type="project" value="TreeGrafter"/>
</dbReference>
<accession>A0A6P7YCJ3</accession>
<dbReference type="SUPFAM" id="SSF57903">
    <property type="entry name" value="FYVE/PHD zinc finger"/>
    <property type="match status" value="1"/>
</dbReference>
<feature type="region of interest" description="Disordered" evidence="6">
    <location>
        <begin position="632"/>
        <end position="652"/>
    </location>
</feature>
<feature type="compositionally biased region" description="Polar residues" evidence="6">
    <location>
        <begin position="348"/>
        <end position="358"/>
    </location>
</feature>
<dbReference type="PANTHER" id="PTHR13793:SF164">
    <property type="entry name" value="ALHAMBRA, ISOFORM P"/>
    <property type="match status" value="1"/>
</dbReference>
<dbReference type="InterPro" id="IPR013083">
    <property type="entry name" value="Znf_RING/FYVE/PHD"/>
</dbReference>
<dbReference type="InterPro" id="IPR001965">
    <property type="entry name" value="Znf_PHD"/>
</dbReference>
<dbReference type="AlphaFoldDB" id="A0A6P7YCJ3"/>
<dbReference type="InterPro" id="IPR034732">
    <property type="entry name" value="EPHD"/>
</dbReference>
<feature type="compositionally biased region" description="Polar residues" evidence="6">
    <location>
        <begin position="815"/>
        <end position="836"/>
    </location>
</feature>
<evidence type="ECO:0000313" key="9">
    <source>
        <dbReference type="Proteomes" id="UP000515156"/>
    </source>
</evidence>
<dbReference type="InterPro" id="IPR011011">
    <property type="entry name" value="Znf_FYVE_PHD"/>
</dbReference>
<dbReference type="PROSITE" id="PS51805">
    <property type="entry name" value="EPHD"/>
    <property type="match status" value="1"/>
</dbReference>
<evidence type="ECO:0000259" key="7">
    <source>
        <dbReference type="PROSITE" id="PS50016"/>
    </source>
</evidence>
<dbReference type="InterPro" id="IPR019787">
    <property type="entry name" value="Znf_PHD-finger"/>
</dbReference>
<evidence type="ECO:0000259" key="8">
    <source>
        <dbReference type="PROSITE" id="PS51805"/>
    </source>
</evidence>
<evidence type="ECO:0000313" key="10">
    <source>
        <dbReference type="RefSeq" id="XP_030065207.1"/>
    </source>
</evidence>
<dbReference type="KEGG" id="muo:115474051"/>
<feature type="compositionally biased region" description="Basic and acidic residues" evidence="6">
    <location>
        <begin position="212"/>
        <end position="224"/>
    </location>
</feature>
<feature type="region of interest" description="Disordered" evidence="6">
    <location>
        <begin position="469"/>
        <end position="526"/>
    </location>
</feature>